<dbReference type="InterPro" id="IPR009003">
    <property type="entry name" value="Peptidase_S1_PA"/>
</dbReference>
<evidence type="ECO:0000256" key="4">
    <source>
        <dbReference type="SAM" id="Phobius"/>
    </source>
</evidence>
<dbReference type="Gene3D" id="2.30.42.10">
    <property type="match status" value="1"/>
</dbReference>
<feature type="domain" description="PDZ" evidence="5">
    <location>
        <begin position="358"/>
        <end position="411"/>
    </location>
</feature>
<dbReference type="InterPro" id="IPR001478">
    <property type="entry name" value="PDZ"/>
</dbReference>
<comment type="caution">
    <text evidence="6">The sequence shown here is derived from an EMBL/GenBank/DDBJ whole genome shotgun (WGS) entry which is preliminary data.</text>
</comment>
<evidence type="ECO:0000256" key="3">
    <source>
        <dbReference type="ARBA" id="ARBA00022801"/>
    </source>
</evidence>
<accession>A0ABN8PGJ7</accession>
<keyword evidence="4" id="KW-0812">Transmembrane</keyword>
<keyword evidence="4" id="KW-0472">Membrane</keyword>
<keyword evidence="2" id="KW-0645">Protease</keyword>
<dbReference type="SMART" id="SM00228">
    <property type="entry name" value="PDZ"/>
    <property type="match status" value="1"/>
</dbReference>
<dbReference type="Proteomes" id="UP001159405">
    <property type="component" value="Unassembled WGS sequence"/>
</dbReference>
<dbReference type="PROSITE" id="PS50106">
    <property type="entry name" value="PDZ"/>
    <property type="match status" value="1"/>
</dbReference>
<evidence type="ECO:0000313" key="7">
    <source>
        <dbReference type="Proteomes" id="UP001159405"/>
    </source>
</evidence>
<dbReference type="Pfam" id="PF13365">
    <property type="entry name" value="Trypsin_2"/>
    <property type="match status" value="1"/>
</dbReference>
<protein>
    <recommendedName>
        <fullName evidence="5">PDZ domain-containing protein</fullName>
    </recommendedName>
</protein>
<evidence type="ECO:0000259" key="5">
    <source>
        <dbReference type="PROSITE" id="PS50106"/>
    </source>
</evidence>
<evidence type="ECO:0000313" key="6">
    <source>
        <dbReference type="EMBL" id="CAH3142935.1"/>
    </source>
</evidence>
<proteinExistence type="inferred from homology"/>
<dbReference type="Gene3D" id="2.40.10.120">
    <property type="match status" value="1"/>
</dbReference>
<dbReference type="PRINTS" id="PR00834">
    <property type="entry name" value="PROTEASES2C"/>
</dbReference>
<dbReference type="SUPFAM" id="SSF50156">
    <property type="entry name" value="PDZ domain-like"/>
    <property type="match status" value="1"/>
</dbReference>
<sequence length="426" mass="46659">MATTSMWRRWRHFQQMLWLSDKWKTKGIQHVCRQVSTQSKRTTKRYPWAWVGSLAFGVFLGYGLPKFFKSRKDSSIVKAKSVPRDDMSSNSGSPPRSVTFNFIADAVEIAAPAVVNIEVTGRHAGFFRGHVGPTSAGSGFIVTEDGMVLTNAHVVENAVNVSVKLKDGREFSGTVIDIDLENDLAAVKLDPTKNIRFPTLTLGSSATIRPGEWVIAMGSPLQLSNTITAGIVSTVHRAGEEIGLPNREMEYIQTDAAINVGNSGGPLVNLDGHAIGINAITVRFAAGISFSIPIDAAKDFLSGAIERVKSGKYLGRNTRQPLAPHQRWYIGVSMLTLTPQILAELRRRDQSFNKITSGVFVPQVNYGSPAHRGGLRSGDIITKMNGKTTESSKQVYQHVHKGETLKIEVKRGEQYLNFTVQPEVVG</sequence>
<reference evidence="6 7" key="1">
    <citation type="submission" date="2022-05" db="EMBL/GenBank/DDBJ databases">
        <authorList>
            <consortium name="Genoscope - CEA"/>
            <person name="William W."/>
        </authorList>
    </citation>
    <scope>NUCLEOTIDE SEQUENCE [LARGE SCALE GENOMIC DNA]</scope>
</reference>
<dbReference type="SUPFAM" id="SSF50494">
    <property type="entry name" value="Trypsin-like serine proteases"/>
    <property type="match status" value="1"/>
</dbReference>
<gene>
    <name evidence="6" type="ORF">PLOB_00043140</name>
</gene>
<dbReference type="PANTHER" id="PTHR22939:SF129">
    <property type="entry name" value="SERINE PROTEASE HTRA2, MITOCHONDRIAL"/>
    <property type="match status" value="1"/>
</dbReference>
<organism evidence="6 7">
    <name type="scientific">Porites lobata</name>
    <dbReference type="NCBI Taxonomy" id="104759"/>
    <lineage>
        <taxon>Eukaryota</taxon>
        <taxon>Metazoa</taxon>
        <taxon>Cnidaria</taxon>
        <taxon>Anthozoa</taxon>
        <taxon>Hexacorallia</taxon>
        <taxon>Scleractinia</taxon>
        <taxon>Fungiina</taxon>
        <taxon>Poritidae</taxon>
        <taxon>Porites</taxon>
    </lineage>
</organism>
<evidence type="ECO:0000256" key="1">
    <source>
        <dbReference type="ARBA" id="ARBA00010541"/>
    </source>
</evidence>
<comment type="similarity">
    <text evidence="1">Belongs to the peptidase S1C family.</text>
</comment>
<keyword evidence="3" id="KW-0378">Hydrolase</keyword>
<dbReference type="InterPro" id="IPR001940">
    <property type="entry name" value="Peptidase_S1C"/>
</dbReference>
<keyword evidence="4" id="KW-1133">Transmembrane helix</keyword>
<name>A0ABN8PGJ7_9CNID</name>
<keyword evidence="7" id="KW-1185">Reference proteome</keyword>
<dbReference type="InterPro" id="IPR036034">
    <property type="entry name" value="PDZ_sf"/>
</dbReference>
<dbReference type="PANTHER" id="PTHR22939">
    <property type="entry name" value="SERINE PROTEASE FAMILY S1C HTRA-RELATED"/>
    <property type="match status" value="1"/>
</dbReference>
<dbReference type="EMBL" id="CALNXK010000070">
    <property type="protein sequence ID" value="CAH3142935.1"/>
    <property type="molecule type" value="Genomic_DNA"/>
</dbReference>
<dbReference type="Pfam" id="PF13180">
    <property type="entry name" value="PDZ_2"/>
    <property type="match status" value="1"/>
</dbReference>
<feature type="transmembrane region" description="Helical" evidence="4">
    <location>
        <begin position="46"/>
        <end position="64"/>
    </location>
</feature>
<evidence type="ECO:0000256" key="2">
    <source>
        <dbReference type="ARBA" id="ARBA00022670"/>
    </source>
</evidence>